<dbReference type="SUPFAM" id="SSF52794">
    <property type="entry name" value="PTS system IIB component-like"/>
    <property type="match status" value="1"/>
</dbReference>
<dbReference type="PROSITE" id="PS51096">
    <property type="entry name" value="PTS_EIIA_TYPE_4"/>
    <property type="match status" value="1"/>
</dbReference>
<name>A0A419SZ35_9FIRM</name>
<dbReference type="Pfam" id="PF00874">
    <property type="entry name" value="PRD"/>
    <property type="match status" value="1"/>
</dbReference>
<reference evidence="4 5" key="1">
    <citation type="submission" date="2016-08" db="EMBL/GenBank/DDBJ databases">
        <title>Novel Firmicutes and Novel Genomes.</title>
        <authorList>
            <person name="Poppleton D.I."/>
            <person name="Gribaldo S."/>
        </authorList>
    </citation>
    <scope>NUCLEOTIDE SEQUENCE [LARGE SCALE GENOMIC DNA]</scope>
    <source>
        <strain evidence="4 5">CTT3</strain>
    </source>
</reference>
<dbReference type="AlphaFoldDB" id="A0A419SZ35"/>
<keyword evidence="1" id="KW-0808">Transferase</keyword>
<dbReference type="Pfam" id="PF03610">
    <property type="entry name" value="EIIA-man"/>
    <property type="match status" value="1"/>
</dbReference>
<evidence type="ECO:0000259" key="3">
    <source>
        <dbReference type="PROSITE" id="PS51372"/>
    </source>
</evidence>
<evidence type="ECO:0008006" key="6">
    <source>
        <dbReference type="Google" id="ProtNLM"/>
    </source>
</evidence>
<dbReference type="CDD" id="cd00133">
    <property type="entry name" value="PTS_IIB"/>
    <property type="match status" value="1"/>
</dbReference>
<sequence length="369" mass="42465">MSVLLANRSTETTNDRKVGILIIAHGASTATSIANVCNRLLNSDFVKAIDMPLDKDVNETYEKARDMVKVIDKGKGVIILVDMGSLKSFGKKITEETGIMTRTIDKVSTPIVLEVLRRVMYKNESIDEIYISITGQKNEEPYCEKTKAIITVCSTGKATSLMLKNMLSNILQEIGNNQIKIIPVNYMSIEKNSKEYLDICKKYHIIACVGNVKPNINVPFFSLDQIIKKESRYQLYRFIENQLIDENVKCKNSSYQDAKEMLEEFSLYINPKKAINYIREFVEDLNFYELKDNESLKTNLAVHIGFMIERIITGKRAVFEEIELFKKKHKEQFRKIRESIKILEEAYKLRVYDDEICYILQVINGGSKE</sequence>
<feature type="domain" description="PTS EIIA type-4" evidence="2">
    <location>
        <begin position="17"/>
        <end position="150"/>
    </location>
</feature>
<dbReference type="InterPro" id="IPR036662">
    <property type="entry name" value="PTS_EIIA_man-typ_sf"/>
</dbReference>
<dbReference type="InterPro" id="IPR011608">
    <property type="entry name" value="PRD"/>
</dbReference>
<dbReference type="PROSITE" id="PS51372">
    <property type="entry name" value="PRD_2"/>
    <property type="match status" value="1"/>
</dbReference>
<keyword evidence="5" id="KW-1185">Reference proteome</keyword>
<dbReference type="InterPro" id="IPR036095">
    <property type="entry name" value="PTS_EIIB-like_sf"/>
</dbReference>
<dbReference type="Gene3D" id="3.40.50.2300">
    <property type="match status" value="1"/>
</dbReference>
<dbReference type="InterPro" id="IPR004701">
    <property type="entry name" value="PTS_EIIA_man-typ"/>
</dbReference>
<accession>A0A419SZ35</accession>
<feature type="domain" description="PRD" evidence="3">
    <location>
        <begin position="269"/>
        <end position="369"/>
    </location>
</feature>
<gene>
    <name evidence="4" type="ORF">BET03_04095</name>
</gene>
<dbReference type="OrthoDB" id="9765164at2"/>
<proteinExistence type="predicted"/>
<dbReference type="SUPFAM" id="SSF63520">
    <property type="entry name" value="PTS-regulatory domain, PRD"/>
    <property type="match status" value="1"/>
</dbReference>
<dbReference type="SUPFAM" id="SSF53062">
    <property type="entry name" value="PTS system fructose IIA component-like"/>
    <property type="match status" value="1"/>
</dbReference>
<dbReference type="Gene3D" id="3.40.50.510">
    <property type="entry name" value="Phosphotransferase system, mannose-type IIA component"/>
    <property type="match status" value="1"/>
</dbReference>
<evidence type="ECO:0000256" key="1">
    <source>
        <dbReference type="ARBA" id="ARBA00022679"/>
    </source>
</evidence>
<evidence type="ECO:0000313" key="5">
    <source>
        <dbReference type="Proteomes" id="UP000284177"/>
    </source>
</evidence>
<dbReference type="InterPro" id="IPR036634">
    <property type="entry name" value="PRD_sf"/>
</dbReference>
<organism evidence="4 5">
    <name type="scientific">Thermohalobacter berrensis</name>
    <dbReference type="NCBI Taxonomy" id="99594"/>
    <lineage>
        <taxon>Bacteria</taxon>
        <taxon>Bacillati</taxon>
        <taxon>Bacillota</taxon>
        <taxon>Tissierellia</taxon>
        <taxon>Tissierellales</taxon>
        <taxon>Thermohalobacteraceae</taxon>
        <taxon>Thermohalobacter</taxon>
    </lineage>
</organism>
<evidence type="ECO:0000259" key="2">
    <source>
        <dbReference type="PROSITE" id="PS51096"/>
    </source>
</evidence>
<dbReference type="GO" id="GO:0008982">
    <property type="term" value="F:protein-N(PI)-phosphohistidine-sugar phosphotransferase activity"/>
    <property type="evidence" value="ECO:0007669"/>
    <property type="project" value="InterPro"/>
</dbReference>
<comment type="caution">
    <text evidence="4">The sequence shown here is derived from an EMBL/GenBank/DDBJ whole genome shotgun (WGS) entry which is preliminary data.</text>
</comment>
<protein>
    <recommendedName>
        <fullName evidence="6">PTS EIIA type-4 domain-containing protein</fullName>
    </recommendedName>
</protein>
<dbReference type="Gene3D" id="1.10.1790.10">
    <property type="entry name" value="PRD domain"/>
    <property type="match status" value="1"/>
</dbReference>
<dbReference type="GO" id="GO:0009401">
    <property type="term" value="P:phosphoenolpyruvate-dependent sugar phosphotransferase system"/>
    <property type="evidence" value="ECO:0007669"/>
    <property type="project" value="InterPro"/>
</dbReference>
<dbReference type="Proteomes" id="UP000284177">
    <property type="component" value="Unassembled WGS sequence"/>
</dbReference>
<dbReference type="RefSeq" id="WP_120169960.1">
    <property type="nucleotide sequence ID" value="NZ_MCIB01000034.1"/>
</dbReference>
<evidence type="ECO:0000313" key="4">
    <source>
        <dbReference type="EMBL" id="RKD30527.1"/>
    </source>
</evidence>
<dbReference type="Pfam" id="PF02302">
    <property type="entry name" value="PTS_IIB"/>
    <property type="match status" value="1"/>
</dbReference>
<dbReference type="InterPro" id="IPR003501">
    <property type="entry name" value="PTS_EIIB_2/3"/>
</dbReference>
<dbReference type="GO" id="GO:0016020">
    <property type="term" value="C:membrane"/>
    <property type="evidence" value="ECO:0007669"/>
    <property type="project" value="InterPro"/>
</dbReference>
<dbReference type="GO" id="GO:0006355">
    <property type="term" value="P:regulation of DNA-templated transcription"/>
    <property type="evidence" value="ECO:0007669"/>
    <property type="project" value="InterPro"/>
</dbReference>
<dbReference type="EMBL" id="MCIB01000034">
    <property type="protein sequence ID" value="RKD30527.1"/>
    <property type="molecule type" value="Genomic_DNA"/>
</dbReference>